<reference evidence="1" key="2">
    <citation type="submission" date="2021-03" db="UniProtKB">
        <authorList>
            <consortium name="EnsemblPlants"/>
        </authorList>
    </citation>
    <scope>IDENTIFICATION</scope>
</reference>
<accession>A0A803QEH6</accession>
<protein>
    <submittedName>
        <fullName evidence="1">Uncharacterized protein</fullName>
    </submittedName>
</protein>
<dbReference type="EnsemblPlants" id="evm.model.09.1454">
    <property type="protein sequence ID" value="cds.evm.model.09.1454"/>
    <property type="gene ID" value="evm.TU.09.1454"/>
</dbReference>
<sequence length="158" mass="17929">MPKAIDGQCAFVKIAVKNDGGNKGEECKDIVLQVWRDVDIVDVDSHTLAATLDRSFIGGKRSRSEWLMVGDRNTKYFHNKASVRKKKNSITELVTENGQKLNDDEANNVVEIERYFSNIFQSSRRIVQHIHLGIEVVGPHVSDDENVRLLTLSQMMIF</sequence>
<evidence type="ECO:0000313" key="2">
    <source>
        <dbReference type="Proteomes" id="UP000596661"/>
    </source>
</evidence>
<dbReference type="EMBL" id="UZAU01000769">
    <property type="status" value="NOT_ANNOTATED_CDS"/>
    <property type="molecule type" value="Genomic_DNA"/>
</dbReference>
<reference evidence="1" key="1">
    <citation type="submission" date="2018-11" db="EMBL/GenBank/DDBJ databases">
        <authorList>
            <person name="Grassa J C."/>
        </authorList>
    </citation>
    <scope>NUCLEOTIDE SEQUENCE [LARGE SCALE GENOMIC DNA]</scope>
</reference>
<dbReference type="AlphaFoldDB" id="A0A803QEH6"/>
<proteinExistence type="predicted"/>
<keyword evidence="2" id="KW-1185">Reference proteome</keyword>
<organism evidence="1 2">
    <name type="scientific">Cannabis sativa</name>
    <name type="common">Hemp</name>
    <name type="synonym">Marijuana</name>
    <dbReference type="NCBI Taxonomy" id="3483"/>
    <lineage>
        <taxon>Eukaryota</taxon>
        <taxon>Viridiplantae</taxon>
        <taxon>Streptophyta</taxon>
        <taxon>Embryophyta</taxon>
        <taxon>Tracheophyta</taxon>
        <taxon>Spermatophyta</taxon>
        <taxon>Magnoliopsida</taxon>
        <taxon>eudicotyledons</taxon>
        <taxon>Gunneridae</taxon>
        <taxon>Pentapetalae</taxon>
        <taxon>rosids</taxon>
        <taxon>fabids</taxon>
        <taxon>Rosales</taxon>
        <taxon>Cannabaceae</taxon>
        <taxon>Cannabis</taxon>
    </lineage>
</organism>
<evidence type="ECO:0000313" key="1">
    <source>
        <dbReference type="EnsemblPlants" id="cds.evm.model.09.1454"/>
    </source>
</evidence>
<dbReference type="Proteomes" id="UP000596661">
    <property type="component" value="Chromosome 9"/>
</dbReference>
<name>A0A803QEH6_CANSA</name>
<dbReference type="Gramene" id="evm.model.09.1454">
    <property type="protein sequence ID" value="cds.evm.model.09.1454"/>
    <property type="gene ID" value="evm.TU.09.1454"/>
</dbReference>